<dbReference type="Pfam" id="PF09836">
    <property type="entry name" value="DUF2063"/>
    <property type="match status" value="1"/>
</dbReference>
<evidence type="ECO:0000259" key="1">
    <source>
        <dbReference type="Pfam" id="PF09836"/>
    </source>
</evidence>
<dbReference type="RefSeq" id="WP_310327094.1">
    <property type="nucleotide sequence ID" value="NZ_JAVDXV010000002.1"/>
</dbReference>
<dbReference type="InterPro" id="IPR018640">
    <property type="entry name" value="DUF2063"/>
</dbReference>
<evidence type="ECO:0000313" key="2">
    <source>
        <dbReference type="EMBL" id="MDR7332514.1"/>
    </source>
</evidence>
<comment type="caution">
    <text evidence="2">The sequence shown here is derived from an EMBL/GenBank/DDBJ whole genome shotgun (WGS) entry which is preliminary data.</text>
</comment>
<accession>A0ABU2A5S0</accession>
<keyword evidence="3" id="KW-1185">Reference proteome</keyword>
<evidence type="ECO:0000313" key="3">
    <source>
        <dbReference type="Proteomes" id="UP001180825"/>
    </source>
</evidence>
<feature type="domain" description="Putative DNA-binding" evidence="1">
    <location>
        <begin position="4"/>
        <end position="89"/>
    </location>
</feature>
<gene>
    <name evidence="2" type="ORF">J2X21_001640</name>
</gene>
<dbReference type="EMBL" id="JAVDXV010000002">
    <property type="protein sequence ID" value="MDR7332514.1"/>
    <property type="molecule type" value="Genomic_DNA"/>
</dbReference>
<proteinExistence type="predicted"/>
<protein>
    <recommendedName>
        <fullName evidence="1">Putative DNA-binding domain-containing protein</fullName>
    </recommendedName>
</protein>
<reference evidence="2 3" key="1">
    <citation type="submission" date="2023-07" db="EMBL/GenBank/DDBJ databases">
        <title>Sorghum-associated microbial communities from plants grown in Nebraska, USA.</title>
        <authorList>
            <person name="Schachtman D."/>
        </authorList>
    </citation>
    <scope>NUCLEOTIDE SEQUENCE [LARGE SCALE GENOMIC DNA]</scope>
    <source>
        <strain evidence="2 3">BE316</strain>
    </source>
</reference>
<dbReference type="Proteomes" id="UP001180825">
    <property type="component" value="Unassembled WGS sequence"/>
</dbReference>
<organism evidence="2 3">
    <name type="scientific">Roseateles asaccharophilus</name>
    <dbReference type="NCBI Taxonomy" id="582607"/>
    <lineage>
        <taxon>Bacteria</taxon>
        <taxon>Pseudomonadati</taxon>
        <taxon>Pseudomonadota</taxon>
        <taxon>Betaproteobacteria</taxon>
        <taxon>Burkholderiales</taxon>
        <taxon>Sphaerotilaceae</taxon>
        <taxon>Roseateles</taxon>
    </lineage>
</organism>
<sequence length="234" mass="24515">MKAQQQAFVDALLGRADAPSELTGGERGLAAYCNNQRALSAQALAVPFTRVLEALGEDEFAAMAWSFWRAHPPVSGDLGEWGGALAAFLAERAGEDSGLPDLARLDWALHCAERAADAELDAASLSLLGTAAPEDLRLQLRPGVALLALREGAVLVWREGWRGRSQALDAPAAAFARAVLDGKNLAGALETAAAVKGLAPTADFDFGAWLQAALQNAWLQAVRPASPPHGMPTS</sequence>
<name>A0ABU2A5S0_9BURK</name>